<reference evidence="2 3" key="1">
    <citation type="submission" date="2016-11" db="EMBL/GenBank/DDBJ databases">
        <title>Draft Genome Sequences of Nine Cyanobacterial Strains from Diverse Habitats.</title>
        <authorList>
            <person name="Zhu T."/>
            <person name="Hou S."/>
            <person name="Lu X."/>
            <person name="Hess W.R."/>
        </authorList>
    </citation>
    <scope>NUCLEOTIDE SEQUENCE [LARGE SCALE GENOMIC DNA]</scope>
    <source>
        <strain evidence="2 3">IAM M-71</strain>
    </source>
</reference>
<gene>
    <name evidence="2" type="ORF">NIES2119_04215</name>
</gene>
<evidence type="ECO:0000313" key="2">
    <source>
        <dbReference type="EMBL" id="OKH40135.1"/>
    </source>
</evidence>
<dbReference type="EMBL" id="MRCE01000003">
    <property type="protein sequence ID" value="OKH40135.1"/>
    <property type="molecule type" value="Genomic_DNA"/>
</dbReference>
<dbReference type="OrthoDB" id="570660at2"/>
<dbReference type="STRING" id="454136.NIES2119_04215"/>
<evidence type="ECO:0000259" key="1">
    <source>
        <dbReference type="Pfam" id="PF01936"/>
    </source>
</evidence>
<dbReference type="InterPro" id="IPR021139">
    <property type="entry name" value="NYN"/>
</dbReference>
<feature type="domain" description="NYN" evidence="1">
    <location>
        <begin position="98"/>
        <end position="208"/>
    </location>
</feature>
<dbReference type="GO" id="GO:0004540">
    <property type="term" value="F:RNA nuclease activity"/>
    <property type="evidence" value="ECO:0007669"/>
    <property type="project" value="InterPro"/>
</dbReference>
<comment type="caution">
    <text evidence="2">The sequence shown here is derived from an EMBL/GenBank/DDBJ whole genome shotgun (WGS) entry which is preliminary data.</text>
</comment>
<name>A0A1U7IRW3_9CYAN</name>
<accession>A0A1U7IRW3</accession>
<dbReference type="RefSeq" id="WP_073592198.1">
    <property type="nucleotide sequence ID" value="NZ_MRCE01000003.1"/>
</dbReference>
<dbReference type="AlphaFoldDB" id="A0A1U7IRW3"/>
<proteinExistence type="predicted"/>
<sequence length="417" mass="46824">MKCPQCQSTSYRKNGRRNGRQNFLCKNCGRQFLEPASYVLSTTEISALPVAVDLKDLNSQSMIEVTDVTETNHQLNLPSDLQIDEPILVTSETVISVLLLDAENLKLDQNAENFLSNLAQSPQLIKFAFANWRNASLGKQDADLYDRGYQLIHVPNGKNSADAKMIAFGASIFKPYPQVKEVFICSSDGLLMHLCHQLQNQGMTVHWVRRQNSKLIVENRNNGETKHYSISLNTEIPALDILMKQLEKLIQSERESIEERISKIAALSELFQARCNIVKQESTNNEESNISVSNIEGNSNLTTEVILNYGELVNHIHSTVHTNLNGAANNGIIIEPIDSKEKLEKALIQLIKKMKSQNTTEDICTNTLTKEFINLYGKPPSSVIKTLGLGSTLSKFLKSCNRFKLQQKGNQYKIELV</sequence>
<organism evidence="2 3">
    <name type="scientific">[Phormidium ambiguum] IAM M-71</name>
    <dbReference type="NCBI Taxonomy" id="454136"/>
    <lineage>
        <taxon>Bacteria</taxon>
        <taxon>Bacillati</taxon>
        <taxon>Cyanobacteriota</taxon>
        <taxon>Cyanophyceae</taxon>
        <taxon>Oscillatoriophycideae</taxon>
        <taxon>Aerosakkonematales</taxon>
        <taxon>Aerosakkonemataceae</taxon>
        <taxon>Floridanema</taxon>
    </lineage>
</organism>
<dbReference type="Proteomes" id="UP000185860">
    <property type="component" value="Unassembled WGS sequence"/>
</dbReference>
<dbReference type="Pfam" id="PF01936">
    <property type="entry name" value="NYN"/>
    <property type="match status" value="1"/>
</dbReference>
<evidence type="ECO:0000313" key="3">
    <source>
        <dbReference type="Proteomes" id="UP000185860"/>
    </source>
</evidence>
<protein>
    <recommendedName>
        <fullName evidence="1">NYN domain-containing protein</fullName>
    </recommendedName>
</protein>